<dbReference type="OrthoDB" id="2819201at2759"/>
<protein>
    <submittedName>
        <fullName evidence="2">561_t:CDS:1</fullName>
    </submittedName>
</protein>
<evidence type="ECO:0000313" key="3">
    <source>
        <dbReference type="Proteomes" id="UP000789739"/>
    </source>
</evidence>
<comment type="caution">
    <text evidence="2">The sequence shown here is derived from an EMBL/GenBank/DDBJ whole genome shotgun (WGS) entry which is preliminary data.</text>
</comment>
<feature type="chain" id="PRO_5040437055" evidence="1">
    <location>
        <begin position="20"/>
        <end position="158"/>
    </location>
</feature>
<dbReference type="EMBL" id="CAJVPI010000666">
    <property type="protein sequence ID" value="CAG8560900.1"/>
    <property type="molecule type" value="Genomic_DNA"/>
</dbReference>
<evidence type="ECO:0000256" key="1">
    <source>
        <dbReference type="SAM" id="SignalP"/>
    </source>
</evidence>
<keyword evidence="3" id="KW-1185">Reference proteome</keyword>
<name>A0A9N9BA57_9GLOM</name>
<proteinExistence type="predicted"/>
<gene>
    <name evidence="2" type="ORF">PBRASI_LOCUS5587</name>
</gene>
<organism evidence="2 3">
    <name type="scientific">Paraglomus brasilianum</name>
    <dbReference type="NCBI Taxonomy" id="144538"/>
    <lineage>
        <taxon>Eukaryota</taxon>
        <taxon>Fungi</taxon>
        <taxon>Fungi incertae sedis</taxon>
        <taxon>Mucoromycota</taxon>
        <taxon>Glomeromycotina</taxon>
        <taxon>Glomeromycetes</taxon>
        <taxon>Paraglomerales</taxon>
        <taxon>Paraglomeraceae</taxon>
        <taxon>Paraglomus</taxon>
    </lineage>
</organism>
<reference evidence="2" key="1">
    <citation type="submission" date="2021-06" db="EMBL/GenBank/DDBJ databases">
        <authorList>
            <person name="Kallberg Y."/>
            <person name="Tangrot J."/>
            <person name="Rosling A."/>
        </authorList>
    </citation>
    <scope>NUCLEOTIDE SEQUENCE</scope>
    <source>
        <strain evidence="2">BR232B</strain>
    </source>
</reference>
<accession>A0A9N9BA57</accession>
<sequence>MRGPNLFVWTILTFYCASAYSSCGTTIESPWAPLFKTERDTAYFWSGQTNGIHAEDIAANLACEAHGTTLEMRLEEVVIPLPPWDPDNPEIKCKWLQLSAAYAKQAVIAVIGKKQRNGGVWDTIELPFLVQNPGVTKIIRPLAGQRAHLIFHPAQNII</sequence>
<keyword evidence="1" id="KW-0732">Signal</keyword>
<dbReference type="Proteomes" id="UP000789739">
    <property type="component" value="Unassembled WGS sequence"/>
</dbReference>
<dbReference type="AlphaFoldDB" id="A0A9N9BA57"/>
<evidence type="ECO:0000313" key="2">
    <source>
        <dbReference type="EMBL" id="CAG8560900.1"/>
    </source>
</evidence>
<feature type="signal peptide" evidence="1">
    <location>
        <begin position="1"/>
        <end position="19"/>
    </location>
</feature>